<dbReference type="InterPro" id="IPR012373">
    <property type="entry name" value="Ferrdict_sens_TM"/>
</dbReference>
<dbReference type="EMBL" id="BMWP01000001">
    <property type="protein sequence ID" value="GGW22186.1"/>
    <property type="molecule type" value="Genomic_DNA"/>
</dbReference>
<sequence length="385" mass="43972">MASLKRIISLSKRLALSILRGDSQDVMDLKSHFDEEDEAYILKNLTDKKLGIRRRKLRKEFDRSKKQELRKITGAYKSNYQFSFILRIAAVFIGILGLSYFFYQQPAPAYISEDKLPMDAIALRLDDGSFIEIDPANSTELKNSKGVAFVNQQKGVLKYKDDARVTRLMYNELYVPNGKKYRVYLSDGTQVILNSGSSLRYPVGFIKGHPREVFLKGEAFFSVAKDSTQVFSVISNEMVIKVLGTRFNISSYPGDPDISTVLTEGSVQFYNTNDPKNGAILTPGHMASWSREAGSFDINEVDVNLYTSWMDEELIFKSMSFENIIKKLERSYSVEIINNDKFLDKEIFTASFNVDIESITNVMDYFKLERPFSYSVSNKKIIINP</sequence>
<feature type="domain" description="FecR protein" evidence="2">
    <location>
        <begin position="175"/>
        <end position="268"/>
    </location>
</feature>
<evidence type="ECO:0000259" key="2">
    <source>
        <dbReference type="Pfam" id="PF04773"/>
    </source>
</evidence>
<evidence type="ECO:0008006" key="6">
    <source>
        <dbReference type="Google" id="ProtNLM"/>
    </source>
</evidence>
<feature type="domain" description="Protein FecR C-terminal" evidence="3">
    <location>
        <begin position="313"/>
        <end position="383"/>
    </location>
</feature>
<reference evidence="4" key="2">
    <citation type="submission" date="2020-09" db="EMBL/GenBank/DDBJ databases">
        <authorList>
            <person name="Sun Q."/>
            <person name="Kim S."/>
        </authorList>
    </citation>
    <scope>NUCLEOTIDE SEQUENCE</scope>
    <source>
        <strain evidence="4">KCTC 12113</strain>
    </source>
</reference>
<gene>
    <name evidence="4" type="ORF">GCM10007383_01780</name>
</gene>
<keyword evidence="1" id="KW-0812">Transmembrane</keyword>
<dbReference type="InterPro" id="IPR006860">
    <property type="entry name" value="FecR"/>
</dbReference>
<keyword evidence="1" id="KW-0472">Membrane</keyword>
<dbReference type="Pfam" id="PF16344">
    <property type="entry name" value="FecR_C"/>
    <property type="match status" value="1"/>
</dbReference>
<dbReference type="Gene3D" id="2.60.120.1440">
    <property type="match status" value="1"/>
</dbReference>
<dbReference type="GO" id="GO:0016989">
    <property type="term" value="F:sigma factor antagonist activity"/>
    <property type="evidence" value="ECO:0007669"/>
    <property type="project" value="TreeGrafter"/>
</dbReference>
<dbReference type="InterPro" id="IPR032508">
    <property type="entry name" value="FecR_C"/>
</dbReference>
<accession>A0A918IM75</accession>
<feature type="transmembrane region" description="Helical" evidence="1">
    <location>
        <begin position="84"/>
        <end position="103"/>
    </location>
</feature>
<dbReference type="Pfam" id="PF04773">
    <property type="entry name" value="FecR"/>
    <property type="match status" value="1"/>
</dbReference>
<evidence type="ECO:0000256" key="1">
    <source>
        <dbReference type="SAM" id="Phobius"/>
    </source>
</evidence>
<name>A0A918IM75_9FLAO</name>
<protein>
    <recommendedName>
        <fullName evidence="6">FecR family protein</fullName>
    </recommendedName>
</protein>
<evidence type="ECO:0000313" key="4">
    <source>
        <dbReference type="EMBL" id="GGW22186.1"/>
    </source>
</evidence>
<dbReference type="AlphaFoldDB" id="A0A918IM75"/>
<organism evidence="4 5">
    <name type="scientific">Arenibacter certesii</name>
    <dbReference type="NCBI Taxonomy" id="228955"/>
    <lineage>
        <taxon>Bacteria</taxon>
        <taxon>Pseudomonadati</taxon>
        <taxon>Bacteroidota</taxon>
        <taxon>Flavobacteriia</taxon>
        <taxon>Flavobacteriales</taxon>
        <taxon>Flavobacteriaceae</taxon>
        <taxon>Arenibacter</taxon>
    </lineage>
</organism>
<evidence type="ECO:0000313" key="5">
    <source>
        <dbReference type="Proteomes" id="UP000634668"/>
    </source>
</evidence>
<evidence type="ECO:0000259" key="3">
    <source>
        <dbReference type="Pfam" id="PF16344"/>
    </source>
</evidence>
<dbReference type="RefSeq" id="WP_051315803.1">
    <property type="nucleotide sequence ID" value="NZ_BMWP01000001.1"/>
</dbReference>
<proteinExistence type="predicted"/>
<dbReference type="Proteomes" id="UP000634668">
    <property type="component" value="Unassembled WGS sequence"/>
</dbReference>
<dbReference type="Gene3D" id="3.55.50.30">
    <property type="match status" value="1"/>
</dbReference>
<dbReference type="PANTHER" id="PTHR30273:SF2">
    <property type="entry name" value="PROTEIN FECR"/>
    <property type="match status" value="1"/>
</dbReference>
<dbReference type="PANTHER" id="PTHR30273">
    <property type="entry name" value="PERIPLASMIC SIGNAL SENSOR AND SIGMA FACTOR ACTIVATOR FECR-RELATED"/>
    <property type="match status" value="1"/>
</dbReference>
<comment type="caution">
    <text evidence="4">The sequence shown here is derived from an EMBL/GenBank/DDBJ whole genome shotgun (WGS) entry which is preliminary data.</text>
</comment>
<keyword evidence="1" id="KW-1133">Transmembrane helix</keyword>
<reference evidence="4" key="1">
    <citation type="journal article" date="2014" name="Int. J. Syst. Evol. Microbiol.">
        <title>Complete genome sequence of Corynebacterium casei LMG S-19264T (=DSM 44701T), isolated from a smear-ripened cheese.</title>
        <authorList>
            <consortium name="US DOE Joint Genome Institute (JGI-PGF)"/>
            <person name="Walter F."/>
            <person name="Albersmeier A."/>
            <person name="Kalinowski J."/>
            <person name="Ruckert C."/>
        </authorList>
    </citation>
    <scope>NUCLEOTIDE SEQUENCE</scope>
    <source>
        <strain evidence="4">KCTC 12113</strain>
    </source>
</reference>
<keyword evidence="5" id="KW-1185">Reference proteome</keyword>